<organism evidence="2 3">
    <name type="scientific">Pseudoloma neurophilia</name>
    <dbReference type="NCBI Taxonomy" id="146866"/>
    <lineage>
        <taxon>Eukaryota</taxon>
        <taxon>Fungi</taxon>
        <taxon>Fungi incertae sedis</taxon>
        <taxon>Microsporidia</taxon>
        <taxon>Pseudoloma</taxon>
    </lineage>
</organism>
<evidence type="ECO:0000313" key="2">
    <source>
        <dbReference type="EMBL" id="KRH92879.1"/>
    </source>
</evidence>
<dbReference type="EMBL" id="LGUB01000618">
    <property type="protein sequence ID" value="KRH92879.1"/>
    <property type="molecule type" value="Genomic_DNA"/>
</dbReference>
<keyword evidence="3" id="KW-1185">Reference proteome</keyword>
<dbReference type="PROSITE" id="PS50994">
    <property type="entry name" value="INTEGRASE"/>
    <property type="match status" value="1"/>
</dbReference>
<evidence type="ECO:0000313" key="3">
    <source>
        <dbReference type="Proteomes" id="UP000051530"/>
    </source>
</evidence>
<dbReference type="OrthoDB" id="2186513at2759"/>
<sequence length="231" mass="26559">MATKGPIKPIIAKHLRDRYIADLSDLSAYKNQNCGFSWILVCLDLFTKFGIAKPLKSKFANDVASTSREIFTTFWPPILLHTDNRAEFKNGTLESICHKYDIKKILGRARCPWIQGQVERFKQSIKRWLSSIGSTNYELGKWQICLNDVIFLNNNTVHSTTKQIPAKLFFGTAYPKKVNDDLVSSLSTFDPELSDEVETSHESAKVNTSIAAEIMAQKRRWKYDIEHYYRT</sequence>
<dbReference type="Proteomes" id="UP000051530">
    <property type="component" value="Unassembled WGS sequence"/>
</dbReference>
<name>A0A0R0M0A8_9MICR</name>
<accession>A0A0R0M0A8</accession>
<dbReference type="Gene3D" id="3.30.420.10">
    <property type="entry name" value="Ribonuclease H-like superfamily/Ribonuclease H"/>
    <property type="match status" value="1"/>
</dbReference>
<feature type="domain" description="Integrase catalytic" evidence="1">
    <location>
        <begin position="5"/>
        <end position="173"/>
    </location>
</feature>
<dbReference type="Pfam" id="PF00665">
    <property type="entry name" value="rve"/>
    <property type="match status" value="1"/>
</dbReference>
<gene>
    <name evidence="2" type="ORF">M153_23380001322</name>
</gene>
<dbReference type="SUPFAM" id="SSF53098">
    <property type="entry name" value="Ribonuclease H-like"/>
    <property type="match status" value="1"/>
</dbReference>
<reference evidence="2 3" key="1">
    <citation type="submission" date="2015-07" db="EMBL/GenBank/DDBJ databases">
        <title>The genome of Pseudoloma neurophilia, a relevant intracellular parasite of the zebrafish.</title>
        <authorList>
            <person name="Ndikumana S."/>
            <person name="Pelin A."/>
            <person name="Sanders J."/>
            <person name="Corradi N."/>
        </authorList>
    </citation>
    <scope>NUCLEOTIDE SEQUENCE [LARGE SCALE GENOMIC DNA]</scope>
    <source>
        <strain evidence="2 3">MK1</strain>
    </source>
</reference>
<dbReference type="GO" id="GO:0005634">
    <property type="term" value="C:nucleus"/>
    <property type="evidence" value="ECO:0007669"/>
    <property type="project" value="UniProtKB-ARBA"/>
</dbReference>
<dbReference type="PANTHER" id="PTHR37984">
    <property type="entry name" value="PROTEIN CBG26694"/>
    <property type="match status" value="1"/>
</dbReference>
<dbReference type="InterPro" id="IPR012337">
    <property type="entry name" value="RNaseH-like_sf"/>
</dbReference>
<dbReference type="GO" id="GO:0015074">
    <property type="term" value="P:DNA integration"/>
    <property type="evidence" value="ECO:0007669"/>
    <property type="project" value="InterPro"/>
</dbReference>
<dbReference type="InterPro" id="IPR050951">
    <property type="entry name" value="Retrovirus_Pol_polyprotein"/>
</dbReference>
<dbReference type="VEuPathDB" id="MicrosporidiaDB:M153_23380001322"/>
<dbReference type="PANTHER" id="PTHR37984:SF5">
    <property type="entry name" value="PROTEIN NYNRIN-LIKE"/>
    <property type="match status" value="1"/>
</dbReference>
<comment type="caution">
    <text evidence="2">The sequence shown here is derived from an EMBL/GenBank/DDBJ whole genome shotgun (WGS) entry which is preliminary data.</text>
</comment>
<protein>
    <submittedName>
        <fullName evidence="2">Putative transposable element</fullName>
    </submittedName>
</protein>
<dbReference type="InterPro" id="IPR036397">
    <property type="entry name" value="RNaseH_sf"/>
</dbReference>
<dbReference type="AlphaFoldDB" id="A0A0R0M0A8"/>
<proteinExistence type="predicted"/>
<evidence type="ECO:0000259" key="1">
    <source>
        <dbReference type="PROSITE" id="PS50994"/>
    </source>
</evidence>
<dbReference type="InterPro" id="IPR001584">
    <property type="entry name" value="Integrase_cat-core"/>
</dbReference>
<dbReference type="GO" id="GO:0003676">
    <property type="term" value="F:nucleic acid binding"/>
    <property type="evidence" value="ECO:0007669"/>
    <property type="project" value="InterPro"/>
</dbReference>